<name>A0A8S5TZ23_9CAUD</name>
<proteinExistence type="predicted"/>
<protein>
    <submittedName>
        <fullName evidence="1">Uncharacterized protein</fullName>
    </submittedName>
</protein>
<reference evidence="1" key="1">
    <citation type="journal article" date="2021" name="Proc. Natl. Acad. Sci. U.S.A.">
        <title>A Catalog of Tens of Thousands of Viruses from Human Metagenomes Reveals Hidden Associations with Chronic Diseases.</title>
        <authorList>
            <person name="Tisza M.J."/>
            <person name="Buck C.B."/>
        </authorList>
    </citation>
    <scope>NUCLEOTIDE SEQUENCE</scope>
    <source>
        <strain evidence="1">CtnPP24</strain>
    </source>
</reference>
<sequence>MRDVNRIYDILVKFQDLWEQYPDQRFGQIISNYLVNDKEDIFYIEDDELSQRLTDQLSLIEW</sequence>
<evidence type="ECO:0000313" key="1">
    <source>
        <dbReference type="EMBL" id="DAF87435.1"/>
    </source>
</evidence>
<dbReference type="EMBL" id="BK015962">
    <property type="protein sequence ID" value="DAF87435.1"/>
    <property type="molecule type" value="Genomic_DNA"/>
</dbReference>
<organism evidence="1">
    <name type="scientific">Siphoviridae sp. ctnPP24</name>
    <dbReference type="NCBI Taxonomy" id="2825662"/>
    <lineage>
        <taxon>Viruses</taxon>
        <taxon>Duplodnaviria</taxon>
        <taxon>Heunggongvirae</taxon>
        <taxon>Uroviricota</taxon>
        <taxon>Caudoviricetes</taxon>
    </lineage>
</organism>
<accession>A0A8S5TZ23</accession>